<protein>
    <recommendedName>
        <fullName evidence="10">Breast cancer anti-estrogen resistance protein 3</fullName>
    </recommendedName>
</protein>
<dbReference type="InterPro" id="IPR051853">
    <property type="entry name" value="SH2-Ras-GEF_adapter"/>
</dbReference>
<dbReference type="Pfam" id="PF00617">
    <property type="entry name" value="RasGEF"/>
    <property type="match status" value="1"/>
</dbReference>
<dbReference type="InterPro" id="IPR023578">
    <property type="entry name" value="Ras_GEF_dom_sf"/>
</dbReference>
<dbReference type="RefSeq" id="XP_002426327.1">
    <property type="nucleotide sequence ID" value="XM_002426282.1"/>
</dbReference>
<dbReference type="Gene3D" id="1.10.840.10">
    <property type="entry name" value="Ras guanine-nucleotide exchange factors catalytic domain"/>
    <property type="match status" value="1"/>
</dbReference>
<reference evidence="7" key="1">
    <citation type="submission" date="2007-04" db="EMBL/GenBank/DDBJ databases">
        <title>Annotation of Pediculus humanus corporis strain USDA.</title>
        <authorList>
            <person name="Kirkness E."/>
            <person name="Hannick L."/>
            <person name="Hass B."/>
            <person name="Bruggner R."/>
            <person name="Lawson D."/>
            <person name="Bidwell S."/>
            <person name="Joardar V."/>
            <person name="Caler E."/>
            <person name="Walenz B."/>
            <person name="Inman J."/>
            <person name="Schobel S."/>
            <person name="Galinsky K."/>
            <person name="Amedeo P."/>
            <person name="Strausberg R."/>
        </authorList>
    </citation>
    <scope>NUCLEOTIDE SEQUENCE</scope>
    <source>
        <strain evidence="7">USDA</strain>
    </source>
</reference>
<dbReference type="GO" id="GO:0005085">
    <property type="term" value="F:guanyl-nucleotide exchange factor activity"/>
    <property type="evidence" value="ECO:0007669"/>
    <property type="project" value="UniProtKB-KW"/>
</dbReference>
<dbReference type="Gene3D" id="3.30.505.10">
    <property type="entry name" value="SH2 domain"/>
    <property type="match status" value="1"/>
</dbReference>
<dbReference type="PANTHER" id="PTHR14247:SF8">
    <property type="entry name" value="RAS-GEF DOMAIN-CONTAINING PROTEIN"/>
    <property type="match status" value="1"/>
</dbReference>
<gene>
    <name evidence="8" type="primary">8238774</name>
    <name evidence="7" type="ORF">Phum_PHUM248220</name>
</gene>
<dbReference type="InterPro" id="IPR036860">
    <property type="entry name" value="SH2_dom_sf"/>
</dbReference>
<feature type="region of interest" description="Disordered" evidence="4">
    <location>
        <begin position="193"/>
        <end position="212"/>
    </location>
</feature>
<dbReference type="Proteomes" id="UP000009046">
    <property type="component" value="Unassembled WGS sequence"/>
</dbReference>
<feature type="compositionally biased region" description="Low complexity" evidence="4">
    <location>
        <begin position="376"/>
        <end position="398"/>
    </location>
</feature>
<dbReference type="GO" id="GO:0001784">
    <property type="term" value="F:phosphotyrosine residue binding"/>
    <property type="evidence" value="ECO:0007669"/>
    <property type="project" value="InterPro"/>
</dbReference>
<dbReference type="InterPro" id="IPR000980">
    <property type="entry name" value="SH2"/>
</dbReference>
<keyword evidence="9" id="KW-1185">Reference proteome</keyword>
<dbReference type="SUPFAM" id="SSF48366">
    <property type="entry name" value="Ras GEF"/>
    <property type="match status" value="1"/>
</dbReference>
<evidence type="ECO:0000256" key="3">
    <source>
        <dbReference type="PROSITE-ProRule" id="PRU00191"/>
    </source>
</evidence>
<keyword evidence="1 3" id="KW-0727">SH2 domain</keyword>
<evidence type="ECO:0000313" key="9">
    <source>
        <dbReference type="Proteomes" id="UP000009046"/>
    </source>
</evidence>
<dbReference type="InterPro" id="IPR001895">
    <property type="entry name" value="RASGEF_cat_dom"/>
</dbReference>
<dbReference type="InterPro" id="IPR044102">
    <property type="entry name" value="SH2_SHEP1/BCAR3/NSP1"/>
</dbReference>
<dbReference type="GeneID" id="8238774"/>
<dbReference type="eggNOG" id="ENOG502QPX3">
    <property type="taxonomic scope" value="Eukaryota"/>
</dbReference>
<sequence>MGGKILKNDDDDGGGGVREDLGAQEFILNVIQSKSLGNIKMEANPENGLDPAQLRKALEWELSLDARDLRSHAWYHGSIPRTRAEEILESDGDFLVRDCTSQPGNFVLSTKCKGQNLHFVINKVVLQPDTVYERIQFQFEDEAYDTVSDLITYYVGSGKVISSLSGARIQNPKNRLHPLSFYATKYSVYQSSGYSVSPQPSPSNPSGNWKYNTINNAQSSFLTLRQKHDTPPKLPNKQRSLSLTPSELNGKLQMLHCGNDKSNSADGVIQNMNSNCGRFATNSLPRGTKNKDILVNNEKGTTTRNSKLSRVTSDPSLSPCFERRNATGESTGGGTTTTTTINNPPPKPSRIPSLPGGVETIIPNKENNNNFYKVTSSSYQASGSDSGNGSGDSAQSSATGDSNEVTTLCGTGGGTISRGVIIKNPRYHYDKSNVPNSASTSTLKGLEFDPSTEEYLVNLLPKIDLGTAFDVENFQTLLLPTLENKPVDSSTLQCVKNMLRENGSRILANHMTRVDLEITIGEKTGIKNWSELGLGISSGIEMCSLPQGQQVRLDIIERVECLKLLVAVTVLTCKNESERAETLHKWIQVAIDIKTALGNLFGFAAIMLGLCLPQVQRLAATWHTLRQKFTDSAFNYEAKLRPTLKSMNECTNPQAPNTTIPYFIPFVLLQELTLDDVLGTNTKLDGSLSNECLAVFESSSMDSGMSTMFAHLESGRKFSTMLPSYRRNADIILGDSKIDELITDMFRTEFHLKFLWGSRGATVSSQERHAKFHQVLNVMSEKCEPSDEIGKV</sequence>
<evidence type="ECO:0000259" key="6">
    <source>
        <dbReference type="PROSITE" id="PS50009"/>
    </source>
</evidence>
<accession>E0VJN3</accession>
<evidence type="ECO:0000256" key="2">
    <source>
        <dbReference type="PROSITE-ProRule" id="PRU00168"/>
    </source>
</evidence>
<feature type="compositionally biased region" description="Polar residues" evidence="4">
    <location>
        <begin position="298"/>
        <end position="316"/>
    </location>
</feature>
<dbReference type="OMA" id="MVHNSRM"/>
<feature type="region of interest" description="Disordered" evidence="4">
    <location>
        <begin position="280"/>
        <end position="410"/>
    </location>
</feature>
<dbReference type="AlphaFoldDB" id="E0VJN3"/>
<evidence type="ECO:0000259" key="5">
    <source>
        <dbReference type="PROSITE" id="PS50001"/>
    </source>
</evidence>
<dbReference type="InParanoid" id="E0VJN3"/>
<feature type="domain" description="Ras-GEF" evidence="6">
    <location>
        <begin position="503"/>
        <end position="741"/>
    </location>
</feature>
<dbReference type="SUPFAM" id="SSF55550">
    <property type="entry name" value="SH2 domain"/>
    <property type="match status" value="1"/>
</dbReference>
<dbReference type="PROSITE" id="PS50009">
    <property type="entry name" value="RASGEF_CAT"/>
    <property type="match status" value="1"/>
</dbReference>
<dbReference type="PANTHER" id="PTHR14247">
    <property type="entry name" value="BREAST CANCER ANTI-ESTROGEN RESISTANCE PROTEIN 3 HOMOLOG-LIKE PROTEIN"/>
    <property type="match status" value="1"/>
</dbReference>
<dbReference type="FunCoup" id="E0VJN3">
    <property type="interactions" value="1"/>
</dbReference>
<feature type="domain" description="SH2" evidence="5">
    <location>
        <begin position="74"/>
        <end position="173"/>
    </location>
</feature>
<dbReference type="KEGG" id="phu:Phum_PHUM248220"/>
<feature type="compositionally biased region" description="Polar residues" evidence="4">
    <location>
        <begin position="399"/>
        <end position="409"/>
    </location>
</feature>
<proteinExistence type="predicted"/>
<dbReference type="CTD" id="8238774"/>
<dbReference type="PROSITE" id="PS50001">
    <property type="entry name" value="SH2"/>
    <property type="match status" value="1"/>
</dbReference>
<dbReference type="GO" id="GO:0007264">
    <property type="term" value="P:small GTPase-mediated signal transduction"/>
    <property type="evidence" value="ECO:0007669"/>
    <property type="project" value="InterPro"/>
</dbReference>
<dbReference type="CDD" id="cd10337">
    <property type="entry name" value="SH2_BCAR3"/>
    <property type="match status" value="1"/>
</dbReference>
<dbReference type="HOGENOM" id="CLU_015281_0_0_1"/>
<dbReference type="Pfam" id="PF00017">
    <property type="entry name" value="SH2"/>
    <property type="match status" value="1"/>
</dbReference>
<dbReference type="InterPro" id="IPR036964">
    <property type="entry name" value="RASGEF_cat_dom_sf"/>
</dbReference>
<evidence type="ECO:0000256" key="1">
    <source>
        <dbReference type="ARBA" id="ARBA00022999"/>
    </source>
</evidence>
<organism>
    <name type="scientific">Pediculus humanus subsp. corporis</name>
    <name type="common">Body louse</name>
    <dbReference type="NCBI Taxonomy" id="121224"/>
    <lineage>
        <taxon>Eukaryota</taxon>
        <taxon>Metazoa</taxon>
        <taxon>Ecdysozoa</taxon>
        <taxon>Arthropoda</taxon>
        <taxon>Hexapoda</taxon>
        <taxon>Insecta</taxon>
        <taxon>Pterygota</taxon>
        <taxon>Neoptera</taxon>
        <taxon>Paraneoptera</taxon>
        <taxon>Psocodea</taxon>
        <taxon>Troctomorpha</taxon>
        <taxon>Phthiraptera</taxon>
        <taxon>Anoplura</taxon>
        <taxon>Pediculidae</taxon>
        <taxon>Pediculus</taxon>
    </lineage>
</organism>
<name>E0VJN3_PEDHC</name>
<dbReference type="PRINTS" id="PR00401">
    <property type="entry name" value="SH2DOMAIN"/>
</dbReference>
<dbReference type="EMBL" id="AAZO01002876">
    <property type="status" value="NOT_ANNOTATED_CDS"/>
    <property type="molecule type" value="Genomic_DNA"/>
</dbReference>
<dbReference type="OrthoDB" id="2412973at2759"/>
<dbReference type="EnsemblMetazoa" id="PHUM248220-RA">
    <property type="protein sequence ID" value="PHUM248220-PA"/>
    <property type="gene ID" value="PHUM248220"/>
</dbReference>
<evidence type="ECO:0008006" key="10">
    <source>
        <dbReference type="Google" id="ProtNLM"/>
    </source>
</evidence>
<reference evidence="7" key="2">
    <citation type="submission" date="2007-04" db="EMBL/GenBank/DDBJ databases">
        <title>The genome of the human body louse.</title>
        <authorList>
            <consortium name="The Human Body Louse Genome Consortium"/>
            <person name="Kirkness E."/>
            <person name="Walenz B."/>
            <person name="Hass B."/>
            <person name="Bruggner R."/>
            <person name="Strausberg R."/>
        </authorList>
    </citation>
    <scope>NUCLEOTIDE SEQUENCE</scope>
    <source>
        <strain evidence="7">USDA</strain>
    </source>
</reference>
<evidence type="ECO:0000256" key="4">
    <source>
        <dbReference type="SAM" id="MobiDB-lite"/>
    </source>
</evidence>
<dbReference type="FunFam" id="1.10.840.10:FF:000015">
    <property type="entry name" value="Uncharacterized protein, isoform A"/>
    <property type="match status" value="1"/>
</dbReference>
<dbReference type="VEuPathDB" id="VectorBase:PHUM248220"/>
<keyword evidence="2" id="KW-0344">Guanine-nucleotide releasing factor</keyword>
<feature type="compositionally biased region" description="Polar residues" evidence="4">
    <location>
        <begin position="365"/>
        <end position="375"/>
    </location>
</feature>
<evidence type="ECO:0000313" key="8">
    <source>
        <dbReference type="EnsemblMetazoa" id="PHUM248220-PA"/>
    </source>
</evidence>
<reference evidence="8" key="3">
    <citation type="submission" date="2020-05" db="UniProtKB">
        <authorList>
            <consortium name="EnsemblMetazoa"/>
        </authorList>
    </citation>
    <scope>IDENTIFICATION</scope>
    <source>
        <strain evidence="8">USDA</strain>
    </source>
</reference>
<dbReference type="SMART" id="SM00252">
    <property type="entry name" value="SH2"/>
    <property type="match status" value="1"/>
</dbReference>
<dbReference type="SMART" id="SM00147">
    <property type="entry name" value="RasGEF"/>
    <property type="match status" value="1"/>
</dbReference>
<dbReference type="EMBL" id="DS235226">
    <property type="protein sequence ID" value="EEB13589.1"/>
    <property type="molecule type" value="Genomic_DNA"/>
</dbReference>
<dbReference type="STRING" id="121224.E0VJN3"/>
<evidence type="ECO:0000313" key="7">
    <source>
        <dbReference type="EMBL" id="EEB13589.1"/>
    </source>
</evidence>
<dbReference type="FunFam" id="3.30.505.10:FF:000013">
    <property type="entry name" value="SH2 domain-containing protein 3C isoform X1"/>
    <property type="match status" value="1"/>
</dbReference>